<protein>
    <recommendedName>
        <fullName evidence="3">C2 domain-containing protein</fullName>
    </recommendedName>
</protein>
<evidence type="ECO:0000313" key="4">
    <source>
        <dbReference type="EMBL" id="CDS07480.1"/>
    </source>
</evidence>
<keyword evidence="2" id="KW-0106">Calcium</keyword>
<accession>A0A077WJH9</accession>
<dbReference type="SUPFAM" id="SSF49562">
    <property type="entry name" value="C2 domain (Calcium/lipid-binding domain, CaLB)"/>
    <property type="match status" value="1"/>
</dbReference>
<proteinExistence type="predicted"/>
<evidence type="ECO:0000259" key="3">
    <source>
        <dbReference type="PROSITE" id="PS50004"/>
    </source>
</evidence>
<dbReference type="InterPro" id="IPR035892">
    <property type="entry name" value="C2_domain_sf"/>
</dbReference>
<dbReference type="SMART" id="SM00239">
    <property type="entry name" value="C2"/>
    <property type="match status" value="1"/>
</dbReference>
<sequence>MLSEGTLKVTVHSARHLADVEHAGGRNDPYVKLSLAQEEGFAEQETTVKENAGAQASWDETFEFAYNGQSNLYIEVMDKEKGVDELIGFAAIPLDQAPISGIFNIFETEGKVAGAVLISINNDGFEEPVPGRSFIDEEHLERAKKQNRKAIAGDVAEVAVATGAAVGLGLLGKKLFENYQAKKAGDA</sequence>
<evidence type="ECO:0000256" key="2">
    <source>
        <dbReference type="ARBA" id="ARBA00022837"/>
    </source>
</evidence>
<dbReference type="OrthoDB" id="270970at2759"/>
<gene>
    <name evidence="4" type="ORF">LRAMOSA01429</name>
</gene>
<evidence type="ECO:0000256" key="1">
    <source>
        <dbReference type="ARBA" id="ARBA00022723"/>
    </source>
</evidence>
<name>A0A077WJH9_9FUNG</name>
<dbReference type="GO" id="GO:0046872">
    <property type="term" value="F:metal ion binding"/>
    <property type="evidence" value="ECO:0007669"/>
    <property type="project" value="UniProtKB-KW"/>
</dbReference>
<dbReference type="PROSITE" id="PS50004">
    <property type="entry name" value="C2"/>
    <property type="match status" value="1"/>
</dbReference>
<dbReference type="CDD" id="cd00030">
    <property type="entry name" value="C2"/>
    <property type="match status" value="1"/>
</dbReference>
<keyword evidence="1" id="KW-0479">Metal-binding</keyword>
<dbReference type="PANTHER" id="PTHR46502">
    <property type="entry name" value="C2 DOMAIN-CONTAINING"/>
    <property type="match status" value="1"/>
</dbReference>
<dbReference type="Pfam" id="PF00168">
    <property type="entry name" value="C2"/>
    <property type="match status" value="1"/>
</dbReference>
<reference evidence="4" key="1">
    <citation type="journal article" date="2014" name="Genome Announc.">
        <title>De novo whole-genome sequence and genome annotation of Lichtheimia ramosa.</title>
        <authorList>
            <person name="Linde J."/>
            <person name="Schwartze V."/>
            <person name="Binder U."/>
            <person name="Lass-Florl C."/>
            <person name="Voigt K."/>
            <person name="Horn F."/>
        </authorList>
    </citation>
    <scope>NUCLEOTIDE SEQUENCE</scope>
    <source>
        <strain evidence="4">JMRC FSU:6197</strain>
    </source>
</reference>
<dbReference type="Gene3D" id="2.60.40.150">
    <property type="entry name" value="C2 domain"/>
    <property type="match status" value="1"/>
</dbReference>
<dbReference type="PANTHER" id="PTHR46502:SF2">
    <property type="entry name" value="16 KDA PHLOEM PROTEIN 2"/>
    <property type="match status" value="1"/>
</dbReference>
<dbReference type="EMBL" id="LK023324">
    <property type="protein sequence ID" value="CDS07480.1"/>
    <property type="molecule type" value="Genomic_DNA"/>
</dbReference>
<dbReference type="AlphaFoldDB" id="A0A077WJH9"/>
<organism evidence="4">
    <name type="scientific">Lichtheimia ramosa</name>
    <dbReference type="NCBI Taxonomy" id="688394"/>
    <lineage>
        <taxon>Eukaryota</taxon>
        <taxon>Fungi</taxon>
        <taxon>Fungi incertae sedis</taxon>
        <taxon>Mucoromycota</taxon>
        <taxon>Mucoromycotina</taxon>
        <taxon>Mucoromycetes</taxon>
        <taxon>Mucorales</taxon>
        <taxon>Lichtheimiaceae</taxon>
        <taxon>Lichtheimia</taxon>
    </lineage>
</organism>
<dbReference type="InterPro" id="IPR000008">
    <property type="entry name" value="C2_dom"/>
</dbReference>
<feature type="domain" description="C2" evidence="3">
    <location>
        <begin position="1"/>
        <end position="107"/>
    </location>
</feature>